<comment type="function">
    <text evidence="10">Bifunctional enzyme that catalyzes the formation of 4-diphosphocytidyl-2-C-methyl-D-erythritol from CTP and 2-C-methyl-D-erythritol 4-phosphate (MEP) (IspD), and catalyzes the conversion of 4-diphosphocytidyl-2-C-methyl-D-erythritol 2-phosphate (CDP-ME2P) to 2-C-methyl-D-erythritol 2,4-cyclodiphosphate (ME-CPP) with a corresponding release of cytidine 5-monophosphate (CMP) (IspF).</text>
</comment>
<feature type="binding site" evidence="10">
    <location>
        <begin position="246"/>
        <end position="247"/>
    </location>
    <ligand>
        <name>4-CDP-2-C-methyl-D-erythritol 2-phosphate</name>
        <dbReference type="ChEBI" id="CHEBI:57919"/>
    </ligand>
</feature>
<dbReference type="InterPro" id="IPR026596">
    <property type="entry name" value="IspD/F"/>
</dbReference>
<dbReference type="PANTHER" id="PTHR43181">
    <property type="entry name" value="2-C-METHYL-D-ERYTHRITOL 2,4-CYCLODIPHOSPHATE SYNTHASE, CHLOROPLASTIC"/>
    <property type="match status" value="1"/>
</dbReference>
<dbReference type="HAMAP" id="MF_01520">
    <property type="entry name" value="IspDF"/>
    <property type="match status" value="1"/>
</dbReference>
<comment type="pathway">
    <text evidence="3 10">Isoprenoid biosynthesis; isopentenyl diphosphate biosynthesis via DXP pathway; isopentenyl diphosphate from 1-deoxy-D-xylulose 5-phosphate: step 4/6.</text>
</comment>
<dbReference type="SUPFAM" id="SSF69765">
    <property type="entry name" value="IpsF-like"/>
    <property type="match status" value="1"/>
</dbReference>
<dbReference type="InterPro" id="IPR034683">
    <property type="entry name" value="IspD/TarI"/>
</dbReference>
<feature type="site" description="Transition state stabilizer" evidence="10">
    <location>
        <position position="246"/>
    </location>
</feature>
<evidence type="ECO:0000256" key="8">
    <source>
        <dbReference type="ARBA" id="ARBA00023239"/>
    </source>
</evidence>
<keyword evidence="4 10" id="KW-0808">Transferase</keyword>
<feature type="site" description="Transition state stabilizer" evidence="10">
    <location>
        <position position="345"/>
    </location>
</feature>
<evidence type="ECO:0000313" key="13">
    <source>
        <dbReference type="EMBL" id="ADG91910.1"/>
    </source>
</evidence>
<feature type="site" description="Transition state stabilizer" evidence="10">
    <location>
        <position position="16"/>
    </location>
</feature>
<evidence type="ECO:0000313" key="14">
    <source>
        <dbReference type="Proteomes" id="UP000000939"/>
    </source>
</evidence>
<proteinExistence type="inferred from homology"/>
<evidence type="ECO:0000256" key="3">
    <source>
        <dbReference type="ARBA" id="ARBA00004709"/>
    </source>
</evidence>
<evidence type="ECO:0000256" key="6">
    <source>
        <dbReference type="ARBA" id="ARBA00022723"/>
    </source>
</evidence>
<dbReference type="GO" id="GO:0008685">
    <property type="term" value="F:2-C-methyl-D-erythritol 2,4-cyclodiphosphate synthase activity"/>
    <property type="evidence" value="ECO:0007669"/>
    <property type="project" value="UniProtKB-UniRule"/>
</dbReference>
<dbReference type="EC" id="2.7.7.60" evidence="10"/>
<keyword evidence="9 10" id="KW-0511">Multifunctional enzyme</keyword>
<sequence>MSKVTLLVLCAGNSTRFGLNCKKQWLRVGDIPLWLFVAKKITSYYNFDKVVITASKDELSYMQNFSDEYDFVLGGETRQESMTNALKSIDSDYVMVTDVARTCVPKEVILNLISNKEKASCIVPVLNVSDTVIFKDETINRDEVRLIQTPQLSNTKILKKALDTDTFFTDDSSAIKNIDEPIFYVKGSIESNKLTFQEDLKSNPCLEGPSNNFFTGFGIDTHAFEKNKQMILGGIQIDSDIGFKAHSDGDVLIHSVIDALLGAIGAGDIGDFFPDTDNTYKNIDSKILLEKIVNFVYNVGYEIINVDFTILAQKPKINPYKSQIKKSMAQLLNVNMQYVNVKATTSEELGFVGRSEGVTVHSVATLKYFDWKNK</sequence>
<dbReference type="HOGENOM" id="CLU_042800_2_6_7"/>
<dbReference type="EMBL" id="CP001999">
    <property type="protein sequence ID" value="ADG91910.1"/>
    <property type="molecule type" value="Genomic_DNA"/>
</dbReference>
<dbReference type="NCBIfam" id="TIGR00151">
    <property type="entry name" value="ispF"/>
    <property type="match status" value="1"/>
</dbReference>
<feature type="binding site" evidence="10">
    <location>
        <begin position="273"/>
        <end position="277"/>
    </location>
    <ligand>
        <name>4-CDP-2-C-methyl-D-erythritol 2-phosphate</name>
        <dbReference type="ChEBI" id="CHEBI:57919"/>
    </ligand>
</feature>
<gene>
    <name evidence="10" type="primary">ispDF</name>
    <name evidence="13" type="ordered locus">Arnit_0244</name>
</gene>
<dbReference type="Pfam" id="PF01128">
    <property type="entry name" value="IspD"/>
    <property type="match status" value="1"/>
</dbReference>
<dbReference type="PROSITE" id="PS01350">
    <property type="entry name" value="ISPF"/>
    <property type="match status" value="1"/>
</dbReference>
<feature type="domain" description="2-C-methyl-D-erythritol 2,4-cyclodiphosphate synthase" evidence="12">
    <location>
        <begin position="214"/>
        <end position="366"/>
    </location>
</feature>
<feature type="site" description="Positions MEP for the nucleophilic attack" evidence="10">
    <location>
        <position position="141"/>
    </location>
</feature>
<dbReference type="STRING" id="572480.Arnit_0244"/>
<feature type="region of interest" description="2-C-methyl-D-erythritol 2,4-cyclodiphosphate synthase" evidence="10">
    <location>
        <begin position="214"/>
        <end position="374"/>
    </location>
</feature>
<dbReference type="eggNOG" id="COG1211">
    <property type="taxonomic scope" value="Bacteria"/>
</dbReference>
<accession>D5V4U8</accession>
<evidence type="ECO:0000256" key="10">
    <source>
        <dbReference type="HAMAP-Rule" id="MF_01520"/>
    </source>
</evidence>
<dbReference type="InterPro" id="IPR020555">
    <property type="entry name" value="MECDP_synthase_CS"/>
</dbReference>
<feature type="binding site" evidence="10">
    <location>
        <position position="222"/>
    </location>
    <ligand>
        <name>a divalent metal cation</name>
        <dbReference type="ChEBI" id="CHEBI:60240"/>
    </ligand>
</feature>
<dbReference type="HAMAP" id="MF_00107">
    <property type="entry name" value="IspF"/>
    <property type="match status" value="1"/>
</dbReference>
<evidence type="ECO:0000256" key="11">
    <source>
        <dbReference type="RuleBase" id="RU004395"/>
    </source>
</evidence>
<dbReference type="AlphaFoldDB" id="D5V4U8"/>
<feature type="binding site" evidence="10">
    <location>
        <position position="351"/>
    </location>
    <ligand>
        <name>4-CDP-2-C-methyl-D-erythritol 2-phosphate</name>
        <dbReference type="ChEBI" id="CHEBI:57919"/>
    </ligand>
</feature>
<evidence type="ECO:0000256" key="2">
    <source>
        <dbReference type="ARBA" id="ARBA00001968"/>
    </source>
</evidence>
<dbReference type="UniPathway" id="UPA00056">
    <property type="reaction ID" value="UER00093"/>
</dbReference>
<evidence type="ECO:0000256" key="1">
    <source>
        <dbReference type="ARBA" id="ARBA00000200"/>
    </source>
</evidence>
<feature type="binding site" evidence="10">
    <location>
        <position position="354"/>
    </location>
    <ligand>
        <name>4-CDP-2-C-methyl-D-erythritol 2-phosphate</name>
        <dbReference type="ChEBI" id="CHEBI:57919"/>
    </ligand>
</feature>
<keyword evidence="8 10" id="KW-0456">Lyase</keyword>
<dbReference type="eggNOG" id="COG0245">
    <property type="taxonomic scope" value="Bacteria"/>
</dbReference>
<keyword evidence="14" id="KW-1185">Reference proteome</keyword>
<dbReference type="Pfam" id="PF02542">
    <property type="entry name" value="YgbB"/>
    <property type="match status" value="1"/>
</dbReference>
<dbReference type="InterPro" id="IPR003526">
    <property type="entry name" value="MECDP_synthase"/>
</dbReference>
<comment type="caution">
    <text evidence="10">Lacks conserved residue(s) required for the propagation of feature annotation.</text>
</comment>
<evidence type="ECO:0000256" key="9">
    <source>
        <dbReference type="ARBA" id="ARBA00023268"/>
    </source>
</evidence>
<comment type="catalytic activity">
    <reaction evidence="1 10 11">
        <text>4-CDP-2-C-methyl-D-erythritol 2-phosphate = 2-C-methyl-D-erythritol 2,4-cyclic diphosphate + CMP</text>
        <dbReference type="Rhea" id="RHEA:23864"/>
        <dbReference type="ChEBI" id="CHEBI:57919"/>
        <dbReference type="ChEBI" id="CHEBI:58483"/>
        <dbReference type="ChEBI" id="CHEBI:60377"/>
        <dbReference type="EC" id="4.6.1.12"/>
    </reaction>
</comment>
<dbReference type="InterPro" id="IPR029044">
    <property type="entry name" value="Nucleotide-diphossugar_trans"/>
</dbReference>
<organism evidence="13 14">
    <name type="scientific">Arcobacter nitrofigilis (strain ATCC 33309 / DSM 7299 / CCUG 15893 / LMG 7604 / NCTC 12251 / CI)</name>
    <name type="common">Campylobacter nitrofigilis</name>
    <dbReference type="NCBI Taxonomy" id="572480"/>
    <lineage>
        <taxon>Bacteria</taxon>
        <taxon>Pseudomonadati</taxon>
        <taxon>Campylobacterota</taxon>
        <taxon>Epsilonproteobacteria</taxon>
        <taxon>Campylobacterales</taxon>
        <taxon>Arcobacteraceae</taxon>
        <taxon>Arcobacter</taxon>
    </lineage>
</organism>
<comment type="catalytic activity">
    <reaction evidence="10">
        <text>2-C-methyl-D-erythritol 4-phosphate + CTP + H(+) = 4-CDP-2-C-methyl-D-erythritol + diphosphate</text>
        <dbReference type="Rhea" id="RHEA:13429"/>
        <dbReference type="ChEBI" id="CHEBI:15378"/>
        <dbReference type="ChEBI" id="CHEBI:33019"/>
        <dbReference type="ChEBI" id="CHEBI:37563"/>
        <dbReference type="ChEBI" id="CHEBI:57823"/>
        <dbReference type="ChEBI" id="CHEBI:58262"/>
        <dbReference type="EC" id="2.7.7.60"/>
    </reaction>
</comment>
<dbReference type="EC" id="4.6.1.12" evidence="10"/>
<comment type="similarity">
    <text evidence="10">In the C-terminal section; belongs to the IspF family.</text>
</comment>
<comment type="similarity">
    <text evidence="11">Belongs to the IspF family.</text>
</comment>
<dbReference type="CDD" id="cd00554">
    <property type="entry name" value="MECDP_synthase"/>
    <property type="match status" value="1"/>
</dbReference>
<dbReference type="OrthoDB" id="9804336at2"/>
<feature type="site" description="Transition state stabilizer" evidence="10">
    <location>
        <position position="23"/>
    </location>
</feature>
<protein>
    <recommendedName>
        <fullName evidence="10">Bifunctional enzyme IspD/IspF</fullName>
    </recommendedName>
    <domain>
        <recommendedName>
            <fullName evidence="10">2-C-methyl-D-erythritol 4-phosphate cytidylyltransferase</fullName>
            <ecNumber evidence="10">2.7.7.60</ecNumber>
        </recommendedName>
        <alternativeName>
            <fullName evidence="10">4-diphosphocytidyl-2C-methyl-D-erythritol synthase</fullName>
        </alternativeName>
        <alternativeName>
            <fullName evidence="10">MEP cytidylyltransferase</fullName>
            <shortName evidence="10">MCT</shortName>
        </alternativeName>
    </domain>
    <domain>
        <recommendedName>
            <fullName evidence="10">2-C-methyl-D-erythritol 2,4-cyclodiphosphate synthase</fullName>
            <shortName evidence="10">MECDP-synthase</shortName>
            <shortName evidence="10">MECPP-synthase</shortName>
            <shortName evidence="10">MECPS</shortName>
            <ecNumber evidence="10">4.6.1.12</ecNumber>
        </recommendedName>
    </domain>
</protein>
<keyword evidence="6 10" id="KW-0479">Metal-binding</keyword>
<dbReference type="PANTHER" id="PTHR43181:SF1">
    <property type="entry name" value="2-C-METHYL-D-ERYTHRITOL 2,4-CYCLODIPHOSPHATE SYNTHASE, CHLOROPLASTIC"/>
    <property type="match status" value="1"/>
</dbReference>
<feature type="binding site" evidence="10">
    <location>
        <position position="254"/>
    </location>
    <ligand>
        <name>a divalent metal cation</name>
        <dbReference type="ChEBI" id="CHEBI:60240"/>
    </ligand>
</feature>
<evidence type="ECO:0000256" key="5">
    <source>
        <dbReference type="ARBA" id="ARBA00022695"/>
    </source>
</evidence>
<evidence type="ECO:0000256" key="7">
    <source>
        <dbReference type="ARBA" id="ARBA00023229"/>
    </source>
</evidence>
<dbReference type="Proteomes" id="UP000000939">
    <property type="component" value="Chromosome"/>
</dbReference>
<dbReference type="CDD" id="cd02516">
    <property type="entry name" value="CDP-ME_synthetase"/>
    <property type="match status" value="1"/>
</dbReference>
<keyword evidence="5 10" id="KW-0548">Nucleotidyltransferase</keyword>
<feature type="binding site" evidence="10">
    <location>
        <position position="220"/>
    </location>
    <ligand>
        <name>a divalent metal cation</name>
        <dbReference type="ChEBI" id="CHEBI:60240"/>
    </ligand>
</feature>
<comment type="pathway">
    <text evidence="10">Isoprenoid biosynthesis; isopentenyl diphosphate biosynthesis via DXP pathway; isopentenyl diphosphate from 1-deoxy-D-xylulose 5-phosphate: step 2/6.</text>
</comment>
<reference evidence="13 14" key="1">
    <citation type="journal article" date="2010" name="Stand. Genomic Sci.">
        <title>Complete genome sequence of Arcobacter nitrofigilis type strain (CI).</title>
        <authorList>
            <person name="Pati A."/>
            <person name="Gronow S."/>
            <person name="Lapidus A."/>
            <person name="Copeland A."/>
            <person name="Glavina Del Rio T."/>
            <person name="Nolan M."/>
            <person name="Lucas S."/>
            <person name="Tice H."/>
            <person name="Cheng J.F."/>
            <person name="Han C."/>
            <person name="Chertkov O."/>
            <person name="Bruce D."/>
            <person name="Tapia R."/>
            <person name="Goodwin L."/>
            <person name="Pitluck S."/>
            <person name="Liolios K."/>
            <person name="Ivanova N."/>
            <person name="Mavromatis K."/>
            <person name="Chen A."/>
            <person name="Palaniappan K."/>
            <person name="Land M."/>
            <person name="Hauser L."/>
            <person name="Chang Y.J."/>
            <person name="Jeffries C.D."/>
            <person name="Detter J.C."/>
            <person name="Rohde M."/>
            <person name="Goker M."/>
            <person name="Bristow J."/>
            <person name="Eisen J.A."/>
            <person name="Markowitz V."/>
            <person name="Hugenholtz P."/>
            <person name="Klenk H.P."/>
            <person name="Kyrpides N.C."/>
        </authorList>
    </citation>
    <scope>NUCLEOTIDE SEQUENCE [LARGE SCALE GENOMIC DNA]</scope>
    <source>
        <strain evidence="14">ATCC 33309 / DSM 7299 / CCUG 15893 / LMG 7604 / NCTC 12251 / CI</strain>
    </source>
</reference>
<dbReference type="GO" id="GO:0050518">
    <property type="term" value="F:2-C-methyl-D-erythritol 4-phosphate cytidylyltransferase activity"/>
    <property type="evidence" value="ECO:0007669"/>
    <property type="project" value="UniProtKB-UniRule"/>
</dbReference>
<comment type="similarity">
    <text evidence="10">In the N-terminal section; belongs to the IspD/TarI cytidylyltransferase family. IspD subfamily.</text>
</comment>
<feature type="binding site" evidence="10">
    <location>
        <begin position="344"/>
        <end position="347"/>
    </location>
    <ligand>
        <name>4-CDP-2-C-methyl-D-erythritol 2-phosphate</name>
        <dbReference type="ChEBI" id="CHEBI:57919"/>
    </ligand>
</feature>
<keyword evidence="7 10" id="KW-0414">Isoprene biosynthesis</keyword>
<evidence type="ECO:0000256" key="4">
    <source>
        <dbReference type="ARBA" id="ARBA00022679"/>
    </source>
</evidence>
<feature type="region of interest" description="2-C-methyl-D-erythritol 4-phosphate cytidylyltransferase" evidence="10">
    <location>
        <begin position="1"/>
        <end position="213"/>
    </location>
</feature>
<dbReference type="NCBIfam" id="NF006899">
    <property type="entry name" value="PRK09382.1"/>
    <property type="match status" value="1"/>
</dbReference>
<name>D5V4U8_ARCNC</name>
<dbReference type="GO" id="GO:0046872">
    <property type="term" value="F:metal ion binding"/>
    <property type="evidence" value="ECO:0007669"/>
    <property type="project" value="UniProtKB-KW"/>
</dbReference>
<dbReference type="KEGG" id="ant:Arnit_0244"/>
<feature type="binding site" evidence="10">
    <location>
        <begin position="268"/>
        <end position="270"/>
    </location>
    <ligand>
        <name>4-CDP-2-C-methyl-D-erythritol 2-phosphate</name>
        <dbReference type="ChEBI" id="CHEBI:57919"/>
    </ligand>
</feature>
<dbReference type="Gene3D" id="3.30.1330.50">
    <property type="entry name" value="2-C-methyl-D-erythritol 2,4-cyclodiphosphate synthase"/>
    <property type="match status" value="1"/>
</dbReference>
<dbReference type="GO" id="GO:0016114">
    <property type="term" value="P:terpenoid biosynthetic process"/>
    <property type="evidence" value="ECO:0007669"/>
    <property type="project" value="InterPro"/>
</dbReference>
<feature type="site" description="Positions MEP for the nucleophilic attack" evidence="10">
    <location>
        <position position="193"/>
    </location>
</feature>
<dbReference type="Gene3D" id="3.90.550.10">
    <property type="entry name" value="Spore Coat Polysaccharide Biosynthesis Protein SpsA, Chain A"/>
    <property type="match status" value="1"/>
</dbReference>
<dbReference type="InterPro" id="IPR036571">
    <property type="entry name" value="MECDP_synthase_sf"/>
</dbReference>
<dbReference type="GO" id="GO:0019288">
    <property type="term" value="P:isopentenyl diphosphate biosynthetic process, methylerythritol 4-phosphate pathway"/>
    <property type="evidence" value="ECO:0007669"/>
    <property type="project" value="UniProtKB-UniRule"/>
</dbReference>
<feature type="binding site" evidence="10">
    <location>
        <begin position="220"/>
        <end position="222"/>
    </location>
    <ligand>
        <name>4-CDP-2-C-methyl-D-erythritol 2-phosphate</name>
        <dbReference type="ChEBI" id="CHEBI:57919"/>
    </ligand>
</feature>
<dbReference type="RefSeq" id="WP_013134055.1">
    <property type="nucleotide sequence ID" value="NC_014166.1"/>
</dbReference>
<evidence type="ECO:0000259" key="12">
    <source>
        <dbReference type="Pfam" id="PF02542"/>
    </source>
</evidence>
<dbReference type="SUPFAM" id="SSF53448">
    <property type="entry name" value="Nucleotide-diphospho-sugar transferases"/>
    <property type="match status" value="1"/>
</dbReference>
<comment type="cofactor">
    <cofactor evidence="2 10">
        <name>a divalent metal cation</name>
        <dbReference type="ChEBI" id="CHEBI:60240"/>
    </cofactor>
</comment>